<evidence type="ECO:0000256" key="2">
    <source>
        <dbReference type="ARBA" id="ARBA00023002"/>
    </source>
</evidence>
<evidence type="ECO:0000259" key="3">
    <source>
        <dbReference type="SMART" id="SM00861"/>
    </source>
</evidence>
<dbReference type="GO" id="GO:0009083">
    <property type="term" value="P:branched-chain amino acid catabolic process"/>
    <property type="evidence" value="ECO:0007669"/>
    <property type="project" value="TreeGrafter"/>
</dbReference>
<feature type="domain" description="Transketolase-like pyrimidine-binding" evidence="3">
    <location>
        <begin position="5"/>
        <end position="180"/>
    </location>
</feature>
<dbReference type="EMBL" id="LR796167">
    <property type="protein sequence ID" value="CAB4122973.1"/>
    <property type="molecule type" value="Genomic_DNA"/>
</dbReference>
<gene>
    <name evidence="4" type="ORF">UFOVP29_132</name>
</gene>
<evidence type="ECO:0000256" key="1">
    <source>
        <dbReference type="ARBA" id="ARBA00001964"/>
    </source>
</evidence>
<dbReference type="InterPro" id="IPR029061">
    <property type="entry name" value="THDP-binding"/>
</dbReference>
<proteinExistence type="predicted"/>
<evidence type="ECO:0000313" key="4">
    <source>
        <dbReference type="EMBL" id="CAB4122973.1"/>
    </source>
</evidence>
<protein>
    <submittedName>
        <fullName evidence="4">Transketolase-like, pyrimidine-binding domain containing protein</fullName>
    </submittedName>
</protein>
<dbReference type="SMART" id="SM00861">
    <property type="entry name" value="Transket_pyr"/>
    <property type="match status" value="1"/>
</dbReference>
<keyword evidence="2" id="KW-0560">Oxidoreductase</keyword>
<sequence length="188" mass="20904">MSTTQEYNKALRDAMTWLAQQPDTLILGQSVEYGGTAFFDSLADVPSHKKMEFPVAENFQIGVSTGMALNGMVPVSLVPRWNFLLCAADQIVNHLDKMMLMSDGAACPKVIIRVAVGSETPVDPQDQHKGNFSEAFRLMCKTIDIVELYEPQDIVPSYQHAYNRTDGKSTILVEFPDYGKLNISQVIK</sequence>
<reference evidence="4" key="1">
    <citation type="submission" date="2020-04" db="EMBL/GenBank/DDBJ databases">
        <authorList>
            <person name="Chiriac C."/>
            <person name="Salcher M."/>
            <person name="Ghai R."/>
            <person name="Kavagutti S V."/>
        </authorList>
    </citation>
    <scope>NUCLEOTIDE SEQUENCE</scope>
</reference>
<comment type="cofactor">
    <cofactor evidence="1">
        <name>thiamine diphosphate</name>
        <dbReference type="ChEBI" id="CHEBI:58937"/>
    </cofactor>
</comment>
<dbReference type="GO" id="GO:0007584">
    <property type="term" value="P:response to nutrient"/>
    <property type="evidence" value="ECO:0007669"/>
    <property type="project" value="TreeGrafter"/>
</dbReference>
<dbReference type="SUPFAM" id="SSF52518">
    <property type="entry name" value="Thiamin diphosphate-binding fold (THDP-binding)"/>
    <property type="match status" value="1"/>
</dbReference>
<dbReference type="Pfam" id="PF02779">
    <property type="entry name" value="Transket_pyr"/>
    <property type="match status" value="1"/>
</dbReference>
<name>A0A6J5KP20_9CAUD</name>
<dbReference type="PANTHER" id="PTHR42980">
    <property type="entry name" value="2-OXOISOVALERATE DEHYDROGENASE SUBUNIT BETA-RELATED"/>
    <property type="match status" value="1"/>
</dbReference>
<dbReference type="Gene3D" id="3.40.50.970">
    <property type="match status" value="1"/>
</dbReference>
<dbReference type="GO" id="GO:0016491">
    <property type="term" value="F:oxidoreductase activity"/>
    <property type="evidence" value="ECO:0007669"/>
    <property type="project" value="UniProtKB-KW"/>
</dbReference>
<organism evidence="4">
    <name type="scientific">uncultured Caudovirales phage</name>
    <dbReference type="NCBI Taxonomy" id="2100421"/>
    <lineage>
        <taxon>Viruses</taxon>
        <taxon>Duplodnaviria</taxon>
        <taxon>Heunggongvirae</taxon>
        <taxon>Uroviricota</taxon>
        <taxon>Caudoviricetes</taxon>
        <taxon>Peduoviridae</taxon>
        <taxon>Maltschvirus</taxon>
        <taxon>Maltschvirus maltsch</taxon>
    </lineage>
</organism>
<dbReference type="PANTHER" id="PTHR42980:SF1">
    <property type="entry name" value="2-OXOISOVALERATE DEHYDROGENASE SUBUNIT BETA, MITOCHONDRIAL"/>
    <property type="match status" value="1"/>
</dbReference>
<dbReference type="InterPro" id="IPR005475">
    <property type="entry name" value="Transketolase-like_Pyr-bd"/>
</dbReference>
<accession>A0A6J5KP20</accession>